<protein>
    <submittedName>
        <fullName evidence="7">Twin-arginine translocation signal domain-containing protein</fullName>
    </submittedName>
</protein>
<dbReference type="Proteomes" id="UP000321248">
    <property type="component" value="Unassembled WGS sequence"/>
</dbReference>
<evidence type="ECO:0000259" key="6">
    <source>
        <dbReference type="PROSITE" id="PS51296"/>
    </source>
</evidence>
<reference evidence="7 8" key="1">
    <citation type="submission" date="2019-08" db="EMBL/GenBank/DDBJ databases">
        <authorList>
            <person name="Karlyshev A.V."/>
        </authorList>
    </citation>
    <scope>NUCLEOTIDE SEQUENCE [LARGE SCALE GENOMIC DNA]</scope>
    <source>
        <strain evidence="7 8">Alg18-2.2</strain>
    </source>
</reference>
<dbReference type="InterPro" id="IPR017941">
    <property type="entry name" value="Rieske_2Fe-2S"/>
</dbReference>
<dbReference type="InterPro" id="IPR019546">
    <property type="entry name" value="TAT_signal_bac_arc"/>
</dbReference>
<evidence type="ECO:0000256" key="2">
    <source>
        <dbReference type="ARBA" id="ARBA00022723"/>
    </source>
</evidence>
<evidence type="ECO:0000256" key="1">
    <source>
        <dbReference type="ARBA" id="ARBA00022714"/>
    </source>
</evidence>
<keyword evidence="5" id="KW-0411">Iron-sulfur</keyword>
<keyword evidence="2" id="KW-0479">Metal-binding</keyword>
<dbReference type="SUPFAM" id="SSF50022">
    <property type="entry name" value="ISP domain"/>
    <property type="match status" value="1"/>
</dbReference>
<proteinExistence type="predicted"/>
<dbReference type="PROSITE" id="PS51257">
    <property type="entry name" value="PROKAR_LIPOPROTEIN"/>
    <property type="match status" value="1"/>
</dbReference>
<feature type="domain" description="Rieske" evidence="6">
    <location>
        <begin position="73"/>
        <end position="184"/>
    </location>
</feature>
<evidence type="ECO:0000256" key="3">
    <source>
        <dbReference type="ARBA" id="ARBA00022729"/>
    </source>
</evidence>
<keyword evidence="1" id="KW-0001">2Fe-2S</keyword>
<sequence length="239" mass="25625">MRRRQFVTACSVGACALGLGLPGCRHDAGPLQPQRFARARLVDPEGEPLRAGTLEVGVNYVFHYPYVSTPAFLFRLAGPVAPNGGLSDREGRSYSGVPGVGPDGSVVAYCAICVHKLSHPSPQLTYISLRERLPGEHGVSPHVISCCAQNSRFDPYDGARVIDGPADQPLASILVEHDPASDQLHATGLVGGVVFKRYFETFARRLQVEHGDDERALAEAGGDVVAHRLEAFSGNVLRC</sequence>
<gene>
    <name evidence="7" type="ORF">FU658_09000</name>
</gene>
<dbReference type="RefSeq" id="WP_147891772.1">
    <property type="nucleotide sequence ID" value="NZ_VRTS01000005.1"/>
</dbReference>
<organism evidence="7 8">
    <name type="scientific">Alkalisalibacterium limincola</name>
    <dbReference type="NCBI Taxonomy" id="2699169"/>
    <lineage>
        <taxon>Bacteria</taxon>
        <taxon>Pseudomonadati</taxon>
        <taxon>Pseudomonadota</taxon>
        <taxon>Gammaproteobacteria</taxon>
        <taxon>Lysobacterales</taxon>
        <taxon>Lysobacteraceae</taxon>
        <taxon>Alkalisalibacterium</taxon>
    </lineage>
</organism>
<keyword evidence="3" id="KW-0732">Signal</keyword>
<dbReference type="AlphaFoldDB" id="A0A5C8KSC6"/>
<evidence type="ECO:0000313" key="8">
    <source>
        <dbReference type="Proteomes" id="UP000321248"/>
    </source>
</evidence>
<keyword evidence="8" id="KW-1185">Reference proteome</keyword>
<dbReference type="GO" id="GO:0051537">
    <property type="term" value="F:2 iron, 2 sulfur cluster binding"/>
    <property type="evidence" value="ECO:0007669"/>
    <property type="project" value="UniProtKB-KW"/>
</dbReference>
<dbReference type="EMBL" id="VRTS01000005">
    <property type="protein sequence ID" value="TXK62354.1"/>
    <property type="molecule type" value="Genomic_DNA"/>
</dbReference>
<dbReference type="NCBIfam" id="TIGR01409">
    <property type="entry name" value="TAT_signal_seq"/>
    <property type="match status" value="1"/>
</dbReference>
<comment type="caution">
    <text evidence="7">The sequence shown here is derived from an EMBL/GenBank/DDBJ whole genome shotgun (WGS) entry which is preliminary data.</text>
</comment>
<accession>A0A5C8KSC6</accession>
<dbReference type="Gene3D" id="2.102.10.10">
    <property type="entry name" value="Rieske [2Fe-2S] iron-sulphur domain"/>
    <property type="match status" value="1"/>
</dbReference>
<dbReference type="GO" id="GO:0046872">
    <property type="term" value="F:metal ion binding"/>
    <property type="evidence" value="ECO:0007669"/>
    <property type="project" value="UniProtKB-KW"/>
</dbReference>
<evidence type="ECO:0000256" key="5">
    <source>
        <dbReference type="ARBA" id="ARBA00023014"/>
    </source>
</evidence>
<dbReference type="PROSITE" id="PS51296">
    <property type="entry name" value="RIESKE"/>
    <property type="match status" value="1"/>
</dbReference>
<keyword evidence="4" id="KW-0408">Iron</keyword>
<evidence type="ECO:0000313" key="7">
    <source>
        <dbReference type="EMBL" id="TXK62354.1"/>
    </source>
</evidence>
<evidence type="ECO:0000256" key="4">
    <source>
        <dbReference type="ARBA" id="ARBA00023004"/>
    </source>
</evidence>
<name>A0A5C8KSC6_9GAMM</name>
<dbReference type="OrthoDB" id="311718at2"/>
<dbReference type="InterPro" id="IPR036922">
    <property type="entry name" value="Rieske_2Fe-2S_sf"/>
</dbReference>